<feature type="chain" id="PRO_5007803445" description="Secreted protein" evidence="1">
    <location>
        <begin position="20"/>
        <end position="207"/>
    </location>
</feature>
<proteinExistence type="predicted"/>
<accession>A0A135T6P2</accession>
<gene>
    <name evidence="2" type="ORF">CNYM01_05735</name>
</gene>
<dbReference type="OrthoDB" id="10258309at2759"/>
<keyword evidence="3" id="KW-1185">Reference proteome</keyword>
<evidence type="ECO:0008006" key="4">
    <source>
        <dbReference type="Google" id="ProtNLM"/>
    </source>
</evidence>
<dbReference type="EMBL" id="JEMN01001220">
    <property type="protein sequence ID" value="KXH43807.1"/>
    <property type="molecule type" value="Genomic_DNA"/>
</dbReference>
<protein>
    <recommendedName>
        <fullName evidence="4">Secreted protein</fullName>
    </recommendedName>
</protein>
<organism evidence="2 3">
    <name type="scientific">Colletotrichum nymphaeae SA-01</name>
    <dbReference type="NCBI Taxonomy" id="1460502"/>
    <lineage>
        <taxon>Eukaryota</taxon>
        <taxon>Fungi</taxon>
        <taxon>Dikarya</taxon>
        <taxon>Ascomycota</taxon>
        <taxon>Pezizomycotina</taxon>
        <taxon>Sordariomycetes</taxon>
        <taxon>Hypocreomycetidae</taxon>
        <taxon>Glomerellales</taxon>
        <taxon>Glomerellaceae</taxon>
        <taxon>Colletotrichum</taxon>
        <taxon>Colletotrichum acutatum species complex</taxon>
    </lineage>
</organism>
<evidence type="ECO:0000256" key="1">
    <source>
        <dbReference type="SAM" id="SignalP"/>
    </source>
</evidence>
<dbReference type="AlphaFoldDB" id="A0A135T6P2"/>
<evidence type="ECO:0000313" key="2">
    <source>
        <dbReference type="EMBL" id="KXH43807.1"/>
    </source>
</evidence>
<sequence>MHFFKVFVCNVLCLSLALAGVIDDGSTRGITSDTEDQELKRTVPEPAITTTKSDEMLLLDSINAGRATFEKLLIETGERQDGISNSRRDVESQTTDVEISEHALNLTGRADLPTMSDAFAYCVTCVWACKVATESLNLGQSKQFHRCFWVECFGGSNACADHLMDWAKFVRGGVDEFPTAEQFKQAWQQFWRPLYEPLNQKAIEEEE</sequence>
<evidence type="ECO:0000313" key="3">
    <source>
        <dbReference type="Proteomes" id="UP000070054"/>
    </source>
</evidence>
<keyword evidence="1" id="KW-0732">Signal</keyword>
<reference evidence="2 3" key="1">
    <citation type="submission" date="2014-02" db="EMBL/GenBank/DDBJ databases">
        <title>The genome sequence of Colletotrichum nymphaeae SA-01.</title>
        <authorList>
            <person name="Baroncelli R."/>
            <person name="Thon M.R."/>
        </authorList>
    </citation>
    <scope>NUCLEOTIDE SEQUENCE [LARGE SCALE GENOMIC DNA]</scope>
    <source>
        <strain evidence="2 3">SA-01</strain>
    </source>
</reference>
<comment type="caution">
    <text evidence="2">The sequence shown here is derived from an EMBL/GenBank/DDBJ whole genome shotgun (WGS) entry which is preliminary data.</text>
</comment>
<name>A0A135T6P2_9PEZI</name>
<dbReference type="Proteomes" id="UP000070054">
    <property type="component" value="Unassembled WGS sequence"/>
</dbReference>
<feature type="signal peptide" evidence="1">
    <location>
        <begin position="1"/>
        <end position="19"/>
    </location>
</feature>